<proteinExistence type="predicted"/>
<feature type="compositionally biased region" description="Low complexity" evidence="2">
    <location>
        <begin position="602"/>
        <end position="616"/>
    </location>
</feature>
<dbReference type="KEGG" id="cput:CONPUDRAFT_164610"/>
<sequence length="733" mass="79523">MSVYGRATHSSFSAPRPFSLGSGSPTSAGSGSLSFIPPRQLLGAVPCETERARSISRATDRSISSGFMSADSYMVTQLHEEVGVLREEISRLSRERDEAGTESRTLRECYGALVQKISSKLSDITPTYGENIDVGIFYEAPSPEFKRQHHGVHWWEQDTFVAWDKSSDKQLEKDRGTLGYLEKSNGEPLTHDESKRLRDQVRSFWHGLAEQKKLSLKWAQTSLHGLYLTAKFLRDNYEVFRLCDYNWKVEHFCTTEFPEYRRWHLDDEGNRKHKESSNATPVEQSESAKRPKVSIQEQRQCHSALTKEEMADLYLMDQTPACEALHGHAVSIDAKATSSASPHPASASHASPLSAPMASGSQPIALAPTQSLANIPQGVALPGDPTVHPTHAGSHHQVLPPPPPPPTGPADTSRHASTAPAQGVALPGDSTVQPATHAGSHYQVLPAPTPSPTGPADMSRPTSTAPAQGVTPPGASTVPTMHAGFYHQVHTALTQSPAALVDMIHNASTARPQHPIGPPMGSLFSSLPGMYAPAFSYGALGSSVGPSQYPGAYYGSHQQVLTPMAHLAPCETPRAMSIAPSSTPAPSQAPWARPTPEKHVGTDAVATPPTPTDAAPMGPPQAPTSSSTTGSGTGARNALRSLRSRNMETTTSVPIKKGYRPGPKLNGRTLAGWRWTTRQDQSKVDKTDFANWYEKFLTEEQRRASKYDEEVQRLMREEPSRRSLKDVAIGDLY</sequence>
<evidence type="ECO:0000256" key="1">
    <source>
        <dbReference type="SAM" id="Coils"/>
    </source>
</evidence>
<feature type="compositionally biased region" description="Low complexity" evidence="2">
    <location>
        <begin position="19"/>
        <end position="34"/>
    </location>
</feature>
<dbReference type="AlphaFoldDB" id="A0A5M3MS08"/>
<dbReference type="OrthoDB" id="2683571at2759"/>
<dbReference type="Proteomes" id="UP000053558">
    <property type="component" value="Unassembled WGS sequence"/>
</dbReference>
<feature type="compositionally biased region" description="Low complexity" evidence="2">
    <location>
        <begin position="335"/>
        <end position="359"/>
    </location>
</feature>
<accession>A0A5M3MS08</accession>
<dbReference type="GeneID" id="19205172"/>
<feature type="coiled-coil region" evidence="1">
    <location>
        <begin position="75"/>
        <end position="102"/>
    </location>
</feature>
<feature type="region of interest" description="Disordered" evidence="2">
    <location>
        <begin position="375"/>
        <end position="479"/>
    </location>
</feature>
<dbReference type="OMA" id="CPSSHEY"/>
<keyword evidence="4" id="KW-1185">Reference proteome</keyword>
<gene>
    <name evidence="3" type="ORF">CONPUDRAFT_164610</name>
</gene>
<dbReference type="EMBL" id="JH711577">
    <property type="protein sequence ID" value="EIW81876.1"/>
    <property type="molecule type" value="Genomic_DNA"/>
</dbReference>
<feature type="region of interest" description="Disordered" evidence="2">
    <location>
        <begin position="269"/>
        <end position="299"/>
    </location>
</feature>
<reference evidence="4" key="1">
    <citation type="journal article" date="2012" name="Science">
        <title>The Paleozoic origin of enzymatic lignin decomposition reconstructed from 31 fungal genomes.</title>
        <authorList>
            <person name="Floudas D."/>
            <person name="Binder M."/>
            <person name="Riley R."/>
            <person name="Barry K."/>
            <person name="Blanchette R.A."/>
            <person name="Henrissat B."/>
            <person name="Martinez A.T."/>
            <person name="Otillar R."/>
            <person name="Spatafora J.W."/>
            <person name="Yadav J.S."/>
            <person name="Aerts A."/>
            <person name="Benoit I."/>
            <person name="Boyd A."/>
            <person name="Carlson A."/>
            <person name="Copeland A."/>
            <person name="Coutinho P.M."/>
            <person name="de Vries R.P."/>
            <person name="Ferreira P."/>
            <person name="Findley K."/>
            <person name="Foster B."/>
            <person name="Gaskell J."/>
            <person name="Glotzer D."/>
            <person name="Gorecki P."/>
            <person name="Heitman J."/>
            <person name="Hesse C."/>
            <person name="Hori C."/>
            <person name="Igarashi K."/>
            <person name="Jurgens J.A."/>
            <person name="Kallen N."/>
            <person name="Kersten P."/>
            <person name="Kohler A."/>
            <person name="Kuees U."/>
            <person name="Kumar T.K.A."/>
            <person name="Kuo A."/>
            <person name="LaButti K."/>
            <person name="Larrondo L.F."/>
            <person name="Lindquist E."/>
            <person name="Ling A."/>
            <person name="Lombard V."/>
            <person name="Lucas S."/>
            <person name="Lundell T."/>
            <person name="Martin R."/>
            <person name="McLaughlin D.J."/>
            <person name="Morgenstern I."/>
            <person name="Morin E."/>
            <person name="Murat C."/>
            <person name="Nagy L.G."/>
            <person name="Nolan M."/>
            <person name="Ohm R.A."/>
            <person name="Patyshakuliyeva A."/>
            <person name="Rokas A."/>
            <person name="Ruiz-Duenas F.J."/>
            <person name="Sabat G."/>
            <person name="Salamov A."/>
            <person name="Samejima M."/>
            <person name="Schmutz J."/>
            <person name="Slot J.C."/>
            <person name="St John F."/>
            <person name="Stenlid J."/>
            <person name="Sun H."/>
            <person name="Sun S."/>
            <person name="Syed K."/>
            <person name="Tsang A."/>
            <person name="Wiebenga A."/>
            <person name="Young D."/>
            <person name="Pisabarro A."/>
            <person name="Eastwood D.C."/>
            <person name="Martin F."/>
            <person name="Cullen D."/>
            <person name="Grigoriev I.V."/>
            <person name="Hibbett D.S."/>
        </authorList>
    </citation>
    <scope>NUCLEOTIDE SEQUENCE [LARGE SCALE GENOMIC DNA]</scope>
    <source>
        <strain evidence="4">RWD-64-598 SS2</strain>
    </source>
</reference>
<feature type="region of interest" description="Disordered" evidence="2">
    <location>
        <begin position="335"/>
        <end position="361"/>
    </location>
</feature>
<feature type="region of interest" description="Disordered" evidence="2">
    <location>
        <begin position="1"/>
        <end position="34"/>
    </location>
</feature>
<evidence type="ECO:0000313" key="4">
    <source>
        <dbReference type="Proteomes" id="UP000053558"/>
    </source>
</evidence>
<feature type="compositionally biased region" description="Low complexity" evidence="2">
    <location>
        <begin position="576"/>
        <end position="590"/>
    </location>
</feature>
<organism evidence="3 4">
    <name type="scientific">Coniophora puteana (strain RWD-64-598)</name>
    <name type="common">Brown rot fungus</name>
    <dbReference type="NCBI Taxonomy" id="741705"/>
    <lineage>
        <taxon>Eukaryota</taxon>
        <taxon>Fungi</taxon>
        <taxon>Dikarya</taxon>
        <taxon>Basidiomycota</taxon>
        <taxon>Agaricomycotina</taxon>
        <taxon>Agaricomycetes</taxon>
        <taxon>Agaricomycetidae</taxon>
        <taxon>Boletales</taxon>
        <taxon>Coniophorineae</taxon>
        <taxon>Coniophoraceae</taxon>
        <taxon>Coniophora</taxon>
    </lineage>
</organism>
<comment type="caution">
    <text evidence="3">The sequence shown here is derived from an EMBL/GenBank/DDBJ whole genome shotgun (WGS) entry which is preliminary data.</text>
</comment>
<evidence type="ECO:0000313" key="3">
    <source>
        <dbReference type="EMBL" id="EIW81876.1"/>
    </source>
</evidence>
<feature type="region of interest" description="Disordered" evidence="2">
    <location>
        <begin position="576"/>
        <end position="666"/>
    </location>
</feature>
<keyword evidence="1" id="KW-0175">Coiled coil</keyword>
<feature type="compositionally biased region" description="Pro residues" evidence="2">
    <location>
        <begin position="399"/>
        <end position="408"/>
    </location>
</feature>
<name>A0A5M3MS08_CONPW</name>
<dbReference type="RefSeq" id="XP_007767744.1">
    <property type="nucleotide sequence ID" value="XM_007769554.1"/>
</dbReference>
<evidence type="ECO:0000256" key="2">
    <source>
        <dbReference type="SAM" id="MobiDB-lite"/>
    </source>
</evidence>
<protein>
    <submittedName>
        <fullName evidence="3">Uncharacterized protein</fullName>
    </submittedName>
</protein>